<name>E8X659_GRATM</name>
<gene>
    <name evidence="2" type="ordered locus">AciX9_4163</name>
</gene>
<dbReference type="AlphaFoldDB" id="E8X659"/>
<dbReference type="Proteomes" id="UP000000343">
    <property type="component" value="Plasmid pACIX901"/>
</dbReference>
<accession>E8X659</accession>
<evidence type="ECO:0000256" key="1">
    <source>
        <dbReference type="SAM" id="MobiDB-lite"/>
    </source>
</evidence>
<evidence type="ECO:0000313" key="2">
    <source>
        <dbReference type="EMBL" id="ADW70943.1"/>
    </source>
</evidence>
<feature type="region of interest" description="Disordered" evidence="1">
    <location>
        <begin position="174"/>
        <end position="214"/>
    </location>
</feature>
<reference evidence="3" key="1">
    <citation type="submission" date="2011-01" db="EMBL/GenBank/DDBJ databases">
        <title>Complete sequence of plasmid1 of Acidobacterium sp. MP5ACTX9.</title>
        <authorList>
            <consortium name="US DOE Joint Genome Institute"/>
            <person name="Lucas S."/>
            <person name="Copeland A."/>
            <person name="Lapidus A."/>
            <person name="Cheng J.-F."/>
            <person name="Goodwin L."/>
            <person name="Pitluck S."/>
            <person name="Teshima H."/>
            <person name="Detter J.C."/>
            <person name="Han C."/>
            <person name="Tapia R."/>
            <person name="Land M."/>
            <person name="Hauser L."/>
            <person name="Kyrpides N."/>
            <person name="Ivanova N."/>
            <person name="Ovchinnikova G."/>
            <person name="Pagani I."/>
            <person name="Rawat S.R."/>
            <person name="Mannisto M."/>
            <person name="Haggblom M.M."/>
            <person name="Woyke T."/>
        </authorList>
    </citation>
    <scope>NUCLEOTIDE SEQUENCE [LARGE SCALE GENOMIC DNA]</scope>
    <source>
        <strain evidence="3">MP5ACTX9</strain>
        <plasmid evidence="3">Plasmid pACIX901</plasmid>
    </source>
</reference>
<dbReference type="HOGENOM" id="CLU_1287320_0_0_0"/>
<keyword evidence="3" id="KW-1185">Reference proteome</keyword>
<sequence>MALKSTNSMTARVEGSFKQLSSAAQTLHSATDDLSKVIRQLDVSLKKLGLGFPAWVQVSGEADEVQYLSHDLGYAKVDGKWGLALREVTGNHLDTDDDAEEIWGFNDAPRALRVDAVGKIPDLLEKLLAQTEETTKKLQAKIAQAAELASVFSDLTGGVPALPQWNRHGIASESAREIEGNGGEKPAAASFREGVSFPGERALPVEKPLPAERS</sequence>
<dbReference type="KEGG" id="acm:AciX9_4163"/>
<dbReference type="EMBL" id="CP002481">
    <property type="protein sequence ID" value="ADW70943.1"/>
    <property type="molecule type" value="Genomic_DNA"/>
</dbReference>
<proteinExistence type="predicted"/>
<geneLocation type="plasmid" evidence="2 3">
    <name>pACIX901</name>
</geneLocation>
<keyword evidence="2" id="KW-0614">Plasmid</keyword>
<evidence type="ECO:0000313" key="3">
    <source>
        <dbReference type="Proteomes" id="UP000000343"/>
    </source>
</evidence>
<protein>
    <submittedName>
        <fullName evidence="2">Uncharacterized protein</fullName>
    </submittedName>
</protein>
<organism evidence="3">
    <name type="scientific">Granulicella tundricola (strain ATCC BAA-1859 / DSM 23138 / MP5ACTX9)</name>
    <dbReference type="NCBI Taxonomy" id="1198114"/>
    <lineage>
        <taxon>Bacteria</taxon>
        <taxon>Pseudomonadati</taxon>
        <taxon>Acidobacteriota</taxon>
        <taxon>Terriglobia</taxon>
        <taxon>Terriglobales</taxon>
        <taxon>Acidobacteriaceae</taxon>
        <taxon>Granulicella</taxon>
    </lineage>
</organism>
<dbReference type="RefSeq" id="WP_013572855.1">
    <property type="nucleotide sequence ID" value="NC_015057.1"/>
</dbReference>